<evidence type="ECO:0000256" key="1">
    <source>
        <dbReference type="ARBA" id="ARBA00023054"/>
    </source>
</evidence>
<evidence type="ECO:0000256" key="2">
    <source>
        <dbReference type="SAM" id="MobiDB-lite"/>
    </source>
</evidence>
<organism evidence="3 4">
    <name type="scientific">Priapulus caudatus</name>
    <name type="common">Priapulid worm</name>
    <dbReference type="NCBI Taxonomy" id="37621"/>
    <lineage>
        <taxon>Eukaryota</taxon>
        <taxon>Metazoa</taxon>
        <taxon>Ecdysozoa</taxon>
        <taxon>Scalidophora</taxon>
        <taxon>Priapulida</taxon>
        <taxon>Priapulimorpha</taxon>
        <taxon>Priapulimorphida</taxon>
        <taxon>Priapulidae</taxon>
        <taxon>Priapulus</taxon>
    </lineage>
</organism>
<feature type="non-terminal residue" evidence="4">
    <location>
        <position position="1"/>
    </location>
</feature>
<evidence type="ECO:0000313" key="4">
    <source>
        <dbReference type="RefSeq" id="XP_014679925.1"/>
    </source>
</evidence>
<gene>
    <name evidence="4" type="primary">LOC106819867</name>
</gene>
<reference evidence="4" key="1">
    <citation type="submission" date="2025-08" db="UniProtKB">
        <authorList>
            <consortium name="RefSeq"/>
        </authorList>
    </citation>
    <scope>IDENTIFICATION</scope>
</reference>
<dbReference type="GeneID" id="106819867"/>
<name>A0ABM1F654_PRICU</name>
<dbReference type="PANTHER" id="PTHR14166">
    <property type="entry name" value="SLIT-ROBO RHO GTPASE ACTIVATING PROTEIN"/>
    <property type="match status" value="1"/>
</dbReference>
<feature type="compositionally biased region" description="Low complexity" evidence="2">
    <location>
        <begin position="88"/>
        <end position="100"/>
    </location>
</feature>
<protein>
    <submittedName>
        <fullName evidence="4">SLIT-ROBO Rho GTPase-activating protein 1-like</fullName>
    </submittedName>
</protein>
<accession>A0ABM1F654</accession>
<sequence length="128" mass="14695">VWKTLESTESILMNMINVPDYDCSSYFSGSRKCEPPPRNRDQRLETESFYLKKFHEYLRGSSLITRLLAKRDLINCHLSDSEVSSLGSPFSRPPNSSSSAKSRKRKQWKVPVECRPKLFGGSIAEYVD</sequence>
<dbReference type="Proteomes" id="UP000695022">
    <property type="component" value="Unplaced"/>
</dbReference>
<dbReference type="InterPro" id="IPR051627">
    <property type="entry name" value="SLIT-ROBO_RhoGAP"/>
</dbReference>
<feature type="region of interest" description="Disordered" evidence="2">
    <location>
        <begin position="81"/>
        <end position="109"/>
    </location>
</feature>
<keyword evidence="1" id="KW-0175">Coiled coil</keyword>
<keyword evidence="3" id="KW-1185">Reference proteome</keyword>
<evidence type="ECO:0000313" key="3">
    <source>
        <dbReference type="Proteomes" id="UP000695022"/>
    </source>
</evidence>
<proteinExistence type="predicted"/>
<feature type="non-terminal residue" evidence="4">
    <location>
        <position position="128"/>
    </location>
</feature>
<dbReference type="RefSeq" id="XP_014679925.1">
    <property type="nucleotide sequence ID" value="XM_014824439.1"/>
</dbReference>